<dbReference type="EMBL" id="MAKX01000001">
    <property type="protein sequence ID" value="OCK44452.1"/>
    <property type="molecule type" value="Genomic_DNA"/>
</dbReference>
<accession>A0A1B9Y3U7</accession>
<sequence>MCLEIGNKVSVLDADIKGLITKIENNLFFVKDEGGMEFSFFAHELVKIKVEQNELSRQVRVSSSLLKSKMNEVKKTKKSLFVKAKNEVVMEVDLHAEKLLKSTKGMDNYDVLSLQLQTAKHKLEYCIAKRISKLVLIHGVGEGVLKTELLYLLNNYPVKYYDASYQKYGQGATEVYVYQNAN</sequence>
<proteinExistence type="predicted"/>
<evidence type="ECO:0000313" key="2">
    <source>
        <dbReference type="EMBL" id="OCK44452.1"/>
    </source>
</evidence>
<evidence type="ECO:0000313" key="3">
    <source>
        <dbReference type="Proteomes" id="UP000093186"/>
    </source>
</evidence>
<dbReference type="AlphaFoldDB" id="A0A1B9Y3U7"/>
<protein>
    <submittedName>
        <fullName evidence="2">DNA mismatch repair protein MutS</fullName>
    </submittedName>
</protein>
<reference evidence="2 3" key="1">
    <citation type="submission" date="2016-06" db="EMBL/GenBank/DDBJ databases">
        <title>Draft Genome Sequence of Tenacibaculum soleae UCD-KL19.</title>
        <authorList>
            <person name="Eisen J.A."/>
            <person name="Coil D.A."/>
            <person name="Lujan K.M."/>
        </authorList>
    </citation>
    <scope>NUCLEOTIDE SEQUENCE [LARGE SCALE GENOMIC DNA]</scope>
    <source>
        <strain evidence="2 3">UCD-KL19</strain>
    </source>
</reference>
<dbReference type="InterPro" id="IPR036063">
    <property type="entry name" value="Smr_dom_sf"/>
</dbReference>
<dbReference type="OrthoDB" id="1524810at2"/>
<keyword evidence="3" id="KW-1185">Reference proteome</keyword>
<name>A0A1B9Y3U7_9FLAO</name>
<gene>
    <name evidence="2" type="ORF">BA195_07195</name>
</gene>
<dbReference type="Gene3D" id="3.30.1370.110">
    <property type="match status" value="1"/>
</dbReference>
<dbReference type="RefSeq" id="WP_068703838.1">
    <property type="nucleotide sequence ID" value="NZ_JAUOSG010000011.1"/>
</dbReference>
<dbReference type="Proteomes" id="UP000093186">
    <property type="component" value="Unassembled WGS sequence"/>
</dbReference>
<feature type="domain" description="Smr" evidence="1">
    <location>
        <begin position="121"/>
        <end position="176"/>
    </location>
</feature>
<evidence type="ECO:0000259" key="1">
    <source>
        <dbReference type="Pfam" id="PF01713"/>
    </source>
</evidence>
<organism evidence="2 3">
    <name type="scientific">Tenacibaculum soleae</name>
    <dbReference type="NCBI Taxonomy" id="447689"/>
    <lineage>
        <taxon>Bacteria</taxon>
        <taxon>Pseudomonadati</taxon>
        <taxon>Bacteroidota</taxon>
        <taxon>Flavobacteriia</taxon>
        <taxon>Flavobacteriales</taxon>
        <taxon>Flavobacteriaceae</taxon>
        <taxon>Tenacibaculum</taxon>
    </lineage>
</organism>
<dbReference type="InterPro" id="IPR002625">
    <property type="entry name" value="Smr_dom"/>
</dbReference>
<dbReference type="STRING" id="447689.BA195_07195"/>
<dbReference type="Pfam" id="PF01713">
    <property type="entry name" value="Smr"/>
    <property type="match status" value="1"/>
</dbReference>
<comment type="caution">
    <text evidence="2">The sequence shown here is derived from an EMBL/GenBank/DDBJ whole genome shotgun (WGS) entry which is preliminary data.</text>
</comment>